<protein>
    <submittedName>
        <fullName evidence="10">Peptide ABC transporter permease</fullName>
    </submittedName>
</protein>
<evidence type="ECO:0000313" key="11">
    <source>
        <dbReference type="Proteomes" id="UP001161405"/>
    </source>
</evidence>
<accession>A0ABQ5URT1</accession>
<evidence type="ECO:0000256" key="3">
    <source>
        <dbReference type="ARBA" id="ARBA00022475"/>
    </source>
</evidence>
<evidence type="ECO:0000256" key="1">
    <source>
        <dbReference type="ARBA" id="ARBA00004651"/>
    </source>
</evidence>
<keyword evidence="6 7" id="KW-0472">Membrane</keyword>
<evidence type="ECO:0000259" key="9">
    <source>
        <dbReference type="Pfam" id="PF12704"/>
    </source>
</evidence>
<feature type="domain" description="MacB-like periplasmic core" evidence="9">
    <location>
        <begin position="25"/>
        <end position="235"/>
    </location>
</feature>
<dbReference type="Proteomes" id="UP001161405">
    <property type="component" value="Unassembled WGS sequence"/>
</dbReference>
<evidence type="ECO:0000256" key="4">
    <source>
        <dbReference type="ARBA" id="ARBA00022692"/>
    </source>
</evidence>
<dbReference type="EMBL" id="BSNI01000002">
    <property type="protein sequence ID" value="GLQ17893.1"/>
    <property type="molecule type" value="Genomic_DNA"/>
</dbReference>
<comment type="caution">
    <text evidence="10">The sequence shown here is derived from an EMBL/GenBank/DDBJ whole genome shotgun (WGS) entry which is preliminary data.</text>
</comment>
<feature type="transmembrane region" description="Helical" evidence="7">
    <location>
        <begin position="270"/>
        <end position="287"/>
    </location>
</feature>
<feature type="transmembrane region" description="Helical" evidence="7">
    <location>
        <begin position="318"/>
        <end position="342"/>
    </location>
</feature>
<proteinExistence type="inferred from homology"/>
<evidence type="ECO:0000256" key="5">
    <source>
        <dbReference type="ARBA" id="ARBA00022989"/>
    </source>
</evidence>
<feature type="transmembrane region" description="Helical" evidence="7">
    <location>
        <begin position="661"/>
        <end position="683"/>
    </location>
</feature>
<evidence type="ECO:0000256" key="2">
    <source>
        <dbReference type="ARBA" id="ARBA00005236"/>
    </source>
</evidence>
<evidence type="ECO:0000256" key="6">
    <source>
        <dbReference type="ARBA" id="ARBA00023136"/>
    </source>
</evidence>
<reference evidence="10" key="2">
    <citation type="submission" date="2023-01" db="EMBL/GenBank/DDBJ databases">
        <title>Draft genome sequence of Maritalea porphyrae strain NBRC 107169.</title>
        <authorList>
            <person name="Sun Q."/>
            <person name="Mori K."/>
        </authorList>
    </citation>
    <scope>NUCLEOTIDE SEQUENCE</scope>
    <source>
        <strain evidence="10">NBRC 107169</strain>
    </source>
</reference>
<dbReference type="InterPro" id="IPR025857">
    <property type="entry name" value="MacB_PCD"/>
</dbReference>
<keyword evidence="11" id="KW-1185">Reference proteome</keyword>
<evidence type="ECO:0000259" key="8">
    <source>
        <dbReference type="Pfam" id="PF02687"/>
    </source>
</evidence>
<dbReference type="Pfam" id="PF12704">
    <property type="entry name" value="MacB_PCD"/>
    <property type="match status" value="1"/>
</dbReference>
<feature type="transmembrane region" description="Helical" evidence="7">
    <location>
        <begin position="704"/>
        <end position="733"/>
    </location>
</feature>
<feature type="transmembrane region" description="Helical" evidence="7">
    <location>
        <begin position="362"/>
        <end position="382"/>
    </location>
</feature>
<evidence type="ECO:0000256" key="7">
    <source>
        <dbReference type="SAM" id="Phobius"/>
    </source>
</evidence>
<feature type="transmembrane region" description="Helical" evidence="7">
    <location>
        <begin position="434"/>
        <end position="458"/>
    </location>
</feature>
<keyword evidence="5 7" id="KW-1133">Transmembrane helix</keyword>
<feature type="transmembrane region" description="Helical" evidence="7">
    <location>
        <begin position="20"/>
        <end position="41"/>
    </location>
</feature>
<name>A0ABQ5URT1_9HYPH</name>
<organism evidence="10 11">
    <name type="scientific">Maritalea porphyrae</name>
    <dbReference type="NCBI Taxonomy" id="880732"/>
    <lineage>
        <taxon>Bacteria</taxon>
        <taxon>Pseudomonadati</taxon>
        <taxon>Pseudomonadota</taxon>
        <taxon>Alphaproteobacteria</taxon>
        <taxon>Hyphomicrobiales</taxon>
        <taxon>Devosiaceae</taxon>
        <taxon>Maritalea</taxon>
    </lineage>
</organism>
<dbReference type="PANTHER" id="PTHR30489:SF0">
    <property type="entry name" value="LIPOPROTEIN-RELEASING SYSTEM TRANSMEMBRANE PROTEIN LOLE"/>
    <property type="match status" value="1"/>
</dbReference>
<reference evidence="10" key="1">
    <citation type="journal article" date="2014" name="Int. J. Syst. Evol. Microbiol.">
        <title>Complete genome of a new Firmicutes species belonging to the dominant human colonic microbiota ('Ruminococcus bicirculans') reveals two chromosomes and a selective capacity to utilize plant glucans.</title>
        <authorList>
            <consortium name="NISC Comparative Sequencing Program"/>
            <person name="Wegmann U."/>
            <person name="Louis P."/>
            <person name="Goesmann A."/>
            <person name="Henrissat B."/>
            <person name="Duncan S.H."/>
            <person name="Flint H.J."/>
        </authorList>
    </citation>
    <scope>NUCLEOTIDE SEQUENCE</scope>
    <source>
        <strain evidence="10">NBRC 107169</strain>
    </source>
</reference>
<sequence>MFSALDKKLFRDLGRMKMQAIAIGLVIAVGVVVLVMMDGLFNSLSQTKTTYYDRYRLAEVYAPAVRAPKHLLENLANVPGVDSVIGRIRGGGLVNLPQEDVPITAAIVSLPDHGAVRLNDIYLAEGKQIERGREDQILLLRSFAKAHGLQPGDRISATINGAKRKLEIAGLAQSPEFLLSMAPGDLAPDDKRYAVIWMSETSLGAAFDLKGAFSEALFSLTRDAKLPEVLDRVDQILANYGGTGAYGLEDQTSNRFLTEEIKGLATQSKILPPIFLAIAAFLLNIVISRMIQSEREQIGLLKAFGYSSMEVSAHYFKFVLAIAIGGALVGCLIGVWVGRSYADLFQQYYKFPFLVFRVDPQAFIIGILVSVFTASAGALFVLRKVFALTPAVAMRPPAPADYSRAGGFMAAVKRIFDQPTRMVLRRIARHPGRAFGAALGVGAGMGLSAASIGLMMTFTNVVDQTFDYVDRSDMTVVFAALRSTDTLNELRSLEGVTHVEPFRAVPVILRNGLHSHKGAVTGLLANPQQYRAVDKDLNPITLREDGIIIAKPLAKKLAISPGQKLFIEVQDGERPTLQMPVVGVAETLSGAPAYLEIGALNRALKQPNQISGAYLQIDEKLQAPLYEALKAMPVIAGASLKSKSREAFETLMDQSAGSMRYVMSFIAAIITFGIVYNSARIAFAERSRDLASLRVIGFTKGETAFVLLGELAIMVIMAVPIGIAFGLGLNAAIVEGFSTDLYQIPNQIQPEAFGTAGIAVLVSSVFSGWMVKRNMDGLDLVSALKTRE</sequence>
<comment type="similarity">
    <text evidence="2">Belongs to the ABC-4 integral membrane protein family. LolC/E subfamily.</text>
</comment>
<feature type="domain" description="ABC3 transporter permease C-terminal" evidence="8">
    <location>
        <begin position="274"/>
        <end position="389"/>
    </location>
</feature>
<dbReference type="InterPro" id="IPR003838">
    <property type="entry name" value="ABC3_permease_C"/>
</dbReference>
<dbReference type="InterPro" id="IPR051447">
    <property type="entry name" value="Lipoprotein-release_system"/>
</dbReference>
<evidence type="ECO:0000313" key="10">
    <source>
        <dbReference type="EMBL" id="GLQ17893.1"/>
    </source>
</evidence>
<feature type="domain" description="ABC3 transporter permease C-terminal" evidence="8">
    <location>
        <begin position="662"/>
        <end position="770"/>
    </location>
</feature>
<comment type="subcellular location">
    <subcellularLocation>
        <location evidence="1">Cell membrane</location>
        <topology evidence="1">Multi-pass membrane protein</topology>
    </subcellularLocation>
</comment>
<dbReference type="PANTHER" id="PTHR30489">
    <property type="entry name" value="LIPOPROTEIN-RELEASING SYSTEM TRANSMEMBRANE PROTEIN LOLE"/>
    <property type="match status" value="1"/>
</dbReference>
<feature type="transmembrane region" description="Helical" evidence="7">
    <location>
        <begin position="753"/>
        <end position="771"/>
    </location>
</feature>
<keyword evidence="3" id="KW-1003">Cell membrane</keyword>
<gene>
    <name evidence="10" type="ORF">GCM10007879_21420</name>
</gene>
<keyword evidence="4 7" id="KW-0812">Transmembrane</keyword>
<dbReference type="Pfam" id="PF02687">
    <property type="entry name" value="FtsX"/>
    <property type="match status" value="2"/>
</dbReference>